<gene>
    <name evidence="1" type="ordered locus">PD_2088</name>
</gene>
<dbReference type="HOGENOM" id="CLU_949808_0_0_6"/>
<accession>Q879V2</accession>
<keyword evidence="2" id="KW-1185">Reference proteome</keyword>
<protein>
    <submittedName>
        <fullName evidence="1">Uncharacterized protein</fullName>
    </submittedName>
</protein>
<name>Q879V2_XYLFT</name>
<dbReference type="KEGG" id="xft:PD_2088"/>
<reference evidence="1 2" key="1">
    <citation type="journal article" date="2003" name="J. Bacteriol.">
        <title>Comparative analyses of the complete genome sequences of Pierce's disease and citrus variegated chlorosis strains of Xylella fastidiosa.</title>
        <authorList>
            <person name="Van Sluys M.A."/>
            <person name="de Oliveira M.C."/>
            <person name="Monteiro-Vitorello C.B."/>
            <person name="Miyaki C.Y."/>
            <person name="Furlan L.R."/>
            <person name="Camargo L.E."/>
            <person name="da Silva A.C."/>
            <person name="Moon D.H."/>
            <person name="Takita M.A."/>
            <person name="Lemos E.G."/>
            <person name="Machado M.A."/>
            <person name="Ferro M.I."/>
            <person name="da Silva F.R."/>
            <person name="Goldman M.H."/>
            <person name="Goldman G.H."/>
            <person name="Lemos M.V."/>
            <person name="El-Dorry H."/>
            <person name="Tsai S.M."/>
            <person name="Carrer H."/>
            <person name="Carraro D.M."/>
            <person name="de Oliveira R.C."/>
            <person name="Nunes L.R."/>
            <person name="Siqueira W.J."/>
            <person name="Coutinho L.L."/>
            <person name="Kimura E.T."/>
            <person name="Ferro E.S."/>
            <person name="Harakava R."/>
            <person name="Kuramae E.E."/>
            <person name="Marino C.L."/>
            <person name="Giglioti E."/>
            <person name="Abreu I.L."/>
            <person name="Alves L.M."/>
            <person name="do Amaral A.M."/>
            <person name="Baia G.S."/>
            <person name="Blanco S.R."/>
            <person name="Brito M.S."/>
            <person name="Cannavan F.S."/>
            <person name="Celestino A.V."/>
            <person name="da Cunha A.F."/>
            <person name="Fenille R.C."/>
            <person name="Ferro J.A."/>
            <person name="Formighieri E.F."/>
            <person name="Kishi L.T."/>
            <person name="Leoni S.G."/>
            <person name="Oliveira A.R."/>
            <person name="Rosa V.E.Jr."/>
            <person name="Sassaki F.T."/>
            <person name="Sena J.A."/>
            <person name="de Souza A.A."/>
            <person name="Truffi D."/>
            <person name="Tsukumo F."/>
            <person name="Yanai G.M."/>
            <person name="Zaros L.G."/>
            <person name="Civerolo E.L."/>
            <person name="Simpson A.J."/>
            <person name="Almeida N.F.Jr."/>
            <person name="Setubal J.C."/>
            <person name="Kitajima J.P."/>
        </authorList>
    </citation>
    <scope>NUCLEOTIDE SEQUENCE [LARGE SCALE GENOMIC DNA]</scope>
    <source>
        <strain evidence="2">Temecula1 / ATCC 700964</strain>
    </source>
</reference>
<proteinExistence type="predicted"/>
<dbReference type="Proteomes" id="UP000002516">
    <property type="component" value="Chromosome"/>
</dbReference>
<dbReference type="AlphaFoldDB" id="Q879V2"/>
<evidence type="ECO:0000313" key="2">
    <source>
        <dbReference type="Proteomes" id="UP000002516"/>
    </source>
</evidence>
<evidence type="ECO:0000313" key="1">
    <source>
        <dbReference type="EMBL" id="AAO29911.1"/>
    </source>
</evidence>
<dbReference type="Gene3D" id="3.10.450.410">
    <property type="match status" value="1"/>
</dbReference>
<dbReference type="EMBL" id="AE009442">
    <property type="protein sequence ID" value="AAO29911.1"/>
    <property type="molecule type" value="Genomic_DNA"/>
</dbReference>
<organism evidence="1 2">
    <name type="scientific">Xylella fastidiosa (strain Temecula1 / ATCC 700964)</name>
    <dbReference type="NCBI Taxonomy" id="183190"/>
    <lineage>
        <taxon>Bacteria</taxon>
        <taxon>Pseudomonadati</taxon>
        <taxon>Pseudomonadota</taxon>
        <taxon>Gammaproteobacteria</taxon>
        <taxon>Lysobacterales</taxon>
        <taxon>Lysobacteraceae</taxon>
        <taxon>Xylella</taxon>
    </lineage>
</organism>
<sequence>MHPAARCLHCWRCMQPRSQWSLIMKIPWRCFITATAVLFMAHTVAAVAPASAAEHVQAAAKPMVSCPGEDFTTFFKKFSNDVNIQRAFTKYPLRIKELDLSAAPEVKKVVKHLRSDQVHFPVFPLKAERERKSLDIINGTGRYLNENRKIILIQPNTDYLMLYEFVKNDCWYLSSTDNRSFTGGQQELHWLDNIYPSMDDCTPYHFYFEKESKRTSNRILERKGYYPYKVDEEVARYKLHEKFMGLDATEIAIPSNTYAIHMITVPVNVKRLAAAIKKTTGYQLAIAAPGFNPQSGVAYLVEEGKNKSSFVCITSDEGGF</sequence>